<reference evidence="4" key="1">
    <citation type="submission" date="2021-01" db="EMBL/GenBank/DDBJ databases">
        <title>Adiantum capillus-veneris genome.</title>
        <authorList>
            <person name="Fang Y."/>
            <person name="Liao Q."/>
        </authorList>
    </citation>
    <scope>NUCLEOTIDE SEQUENCE</scope>
    <source>
        <strain evidence="4">H3</strain>
        <tissue evidence="4">Leaf</tissue>
    </source>
</reference>
<dbReference type="AlphaFoldDB" id="A0A9D4ZJU9"/>
<dbReference type="OrthoDB" id="153872at2759"/>
<keyword evidence="5" id="KW-1185">Reference proteome</keyword>
<evidence type="ECO:0000259" key="3">
    <source>
        <dbReference type="SMART" id="SM00336"/>
    </source>
</evidence>
<dbReference type="Proteomes" id="UP000886520">
    <property type="component" value="Chromosome 7"/>
</dbReference>
<dbReference type="SMART" id="SM00336">
    <property type="entry name" value="BBOX"/>
    <property type="match status" value="1"/>
</dbReference>
<protein>
    <recommendedName>
        <fullName evidence="3">B box-type domain-containing protein</fullName>
    </recommendedName>
</protein>
<evidence type="ECO:0000256" key="1">
    <source>
        <dbReference type="ARBA" id="ARBA00022723"/>
    </source>
</evidence>
<dbReference type="PANTHER" id="PTHR31717">
    <property type="entry name" value="ZINC FINGER PROTEIN CONSTANS-LIKE 10"/>
    <property type="match status" value="1"/>
</dbReference>
<evidence type="ECO:0000313" key="4">
    <source>
        <dbReference type="EMBL" id="KAI5078189.1"/>
    </source>
</evidence>
<dbReference type="GO" id="GO:0008270">
    <property type="term" value="F:zinc ion binding"/>
    <property type="evidence" value="ECO:0007669"/>
    <property type="project" value="InterPro"/>
</dbReference>
<evidence type="ECO:0000313" key="5">
    <source>
        <dbReference type="Proteomes" id="UP000886520"/>
    </source>
</evidence>
<dbReference type="InterPro" id="IPR049808">
    <property type="entry name" value="CONSTANS-like_Bbox1"/>
</dbReference>
<dbReference type="PANTHER" id="PTHR31717:SF142">
    <property type="entry name" value="B-BOX DOMAIN PROTEIN 30-RELATED"/>
    <property type="match status" value="1"/>
</dbReference>
<gene>
    <name evidence="4" type="ORF">GOP47_0008013</name>
</gene>
<comment type="caution">
    <text evidence="4">The sequence shown here is derived from an EMBL/GenBank/DDBJ whole genome shotgun (WGS) entry which is preliminary data.</text>
</comment>
<accession>A0A9D4ZJU9</accession>
<sequence length="195" mass="20886">MEVPLPTLAFTPCELCRAPAHVLCPSDDAFLCRPCDGLVHGANFLVARHHRSFLCCGCGCPTAMGASGASLPAASPLLCVNCPPMMEVAELCYSSISESSECSSELTSDCEYEWEFSPHPFSTSAGTGSFLHKCSGPLQLHVPSAMSDAISDVDEEELSFMEVSSSSPFSAVEEVEGNDSSAHTQVNWRVCQRQR</sequence>
<proteinExistence type="predicted"/>
<keyword evidence="1" id="KW-0479">Metal-binding</keyword>
<dbReference type="EMBL" id="JABFUD020000007">
    <property type="protein sequence ID" value="KAI5078189.1"/>
    <property type="molecule type" value="Genomic_DNA"/>
</dbReference>
<dbReference type="InterPro" id="IPR000315">
    <property type="entry name" value="Znf_B-box"/>
</dbReference>
<name>A0A9D4ZJU9_ADICA</name>
<feature type="domain" description="B box-type" evidence="3">
    <location>
        <begin position="8"/>
        <end position="54"/>
    </location>
</feature>
<keyword evidence="2" id="KW-0862">Zinc</keyword>
<organism evidence="4 5">
    <name type="scientific">Adiantum capillus-veneris</name>
    <name type="common">Maidenhair fern</name>
    <dbReference type="NCBI Taxonomy" id="13818"/>
    <lineage>
        <taxon>Eukaryota</taxon>
        <taxon>Viridiplantae</taxon>
        <taxon>Streptophyta</taxon>
        <taxon>Embryophyta</taxon>
        <taxon>Tracheophyta</taxon>
        <taxon>Polypodiopsida</taxon>
        <taxon>Polypodiidae</taxon>
        <taxon>Polypodiales</taxon>
        <taxon>Pteridineae</taxon>
        <taxon>Pteridaceae</taxon>
        <taxon>Vittarioideae</taxon>
        <taxon>Adiantum</taxon>
    </lineage>
</organism>
<dbReference type="CDD" id="cd19821">
    <property type="entry name" value="Bbox1_BBX-like"/>
    <property type="match status" value="1"/>
</dbReference>
<evidence type="ECO:0000256" key="2">
    <source>
        <dbReference type="ARBA" id="ARBA00022833"/>
    </source>
</evidence>